<dbReference type="Proteomes" id="UP001146015">
    <property type="component" value="Unassembled WGS sequence"/>
</dbReference>
<accession>A0ABT3VXZ6</accession>
<proteinExistence type="predicted"/>
<dbReference type="RefSeq" id="WP_266179128.1">
    <property type="nucleotide sequence ID" value="NZ_JAPKNE010000003.1"/>
</dbReference>
<evidence type="ECO:0000313" key="1">
    <source>
        <dbReference type="EMBL" id="MCX5574640.1"/>
    </source>
</evidence>
<organism evidence="1 2">
    <name type="scientific">Enterobacter nematophilus</name>
    <dbReference type="NCBI Taxonomy" id="2994648"/>
    <lineage>
        <taxon>Bacteria</taxon>
        <taxon>Pseudomonadati</taxon>
        <taxon>Pseudomonadota</taxon>
        <taxon>Gammaproteobacteria</taxon>
        <taxon>Enterobacterales</taxon>
        <taxon>Enterobacteriaceae</taxon>
        <taxon>Enterobacter</taxon>
    </lineage>
</organism>
<keyword evidence="2" id="KW-1185">Reference proteome</keyword>
<gene>
    <name evidence="1" type="ORF">OSH03_11790</name>
</gene>
<protein>
    <recommendedName>
        <fullName evidence="3">Lipoprotein</fullName>
    </recommendedName>
</protein>
<name>A0ABT3VXZ6_9ENTR</name>
<reference evidence="1" key="1">
    <citation type="submission" date="2022-11" db="EMBL/GenBank/DDBJ databases">
        <title>Biodiversity and phylogenetic relationships of bacteria.</title>
        <authorList>
            <person name="Machado R.A.R."/>
            <person name="Bhat A."/>
            <person name="Loulou A."/>
            <person name="Kallel S."/>
        </authorList>
    </citation>
    <scope>NUCLEOTIDE SEQUENCE</scope>
    <source>
        <strain evidence="1">E-TC7</strain>
    </source>
</reference>
<sequence>MTLLTADSRRLMFACGVLMLAGCAGHSGTPSTTLTQAAEDAKPLQRCQDELAALKQYDAARFEKHNGTLTVLLNNSAQYLLTRDKVQEDIKSVVDSIFQAQLARECQAIHIALYQSIVSQADEGINP</sequence>
<evidence type="ECO:0000313" key="2">
    <source>
        <dbReference type="Proteomes" id="UP001146015"/>
    </source>
</evidence>
<dbReference type="EMBL" id="JAPKNE010000003">
    <property type="protein sequence ID" value="MCX5574640.1"/>
    <property type="molecule type" value="Genomic_DNA"/>
</dbReference>
<comment type="caution">
    <text evidence="1">The sequence shown here is derived from an EMBL/GenBank/DDBJ whole genome shotgun (WGS) entry which is preliminary data.</text>
</comment>
<evidence type="ECO:0008006" key="3">
    <source>
        <dbReference type="Google" id="ProtNLM"/>
    </source>
</evidence>